<accession>A0AC58QF76</accession>
<name>A0AC58QF76_CAMBA</name>
<keyword evidence="1" id="KW-1185">Reference proteome</keyword>
<reference evidence="2" key="1">
    <citation type="submission" date="2025-08" db="UniProtKB">
        <authorList>
            <consortium name="RefSeq"/>
        </authorList>
    </citation>
    <scope>IDENTIFICATION</scope>
    <source>
        <tissue evidence="2">Blood</tissue>
    </source>
</reference>
<evidence type="ECO:0000313" key="1">
    <source>
        <dbReference type="Proteomes" id="UP001732780"/>
    </source>
</evidence>
<dbReference type="RefSeq" id="XP_074220934.1">
    <property type="nucleotide sequence ID" value="XM_074364833.1"/>
</dbReference>
<dbReference type="Proteomes" id="UP001732780">
    <property type="component" value="Chromosome 6"/>
</dbReference>
<proteinExistence type="predicted"/>
<evidence type="ECO:0000313" key="2">
    <source>
        <dbReference type="RefSeq" id="XP_074220934.1"/>
    </source>
</evidence>
<organism evidence="1 2">
    <name type="scientific">Camelus bactrianus</name>
    <name type="common">Bactrian camel</name>
    <dbReference type="NCBI Taxonomy" id="9837"/>
    <lineage>
        <taxon>Eukaryota</taxon>
        <taxon>Metazoa</taxon>
        <taxon>Chordata</taxon>
        <taxon>Craniata</taxon>
        <taxon>Vertebrata</taxon>
        <taxon>Euteleostomi</taxon>
        <taxon>Mammalia</taxon>
        <taxon>Eutheria</taxon>
        <taxon>Laurasiatheria</taxon>
        <taxon>Artiodactyla</taxon>
        <taxon>Tylopoda</taxon>
        <taxon>Camelidae</taxon>
        <taxon>Camelus</taxon>
    </lineage>
</organism>
<gene>
    <name evidence="2" type="primary">CCDC197</name>
</gene>
<sequence>MPTAVDSGQRAGPSNTSDKDRDLQVLFQELCQLQAKQRRLKREVEKHKRFEDYLIKVLEKIPKGTYVASSEGLSSLRLPPSLGPGAHVTLLSLELACRVGGGAGLAPVARPAASSQHLGFLLCTVGIATGPGATAEAPPALLASRQGAGDNQGEEPEGALVEAMVEHYGRLFTVSQDVQKHVQAFSRMSQAVHQSLASLEEGHRALIPSLKIQLCQLQRRCHRKQEQWQPLERGVTYQKDTGSCNNQLLNHMQVAINHMAQQCCSPARGMPKSMGLFSKLNLIQEFMLDKMETVKFISLLKGPRACWSGDNPKDQGLRRYPRPFRKYSKSQDSIPRTPFPRTQISECSSLY</sequence>
<protein>
    <submittedName>
        <fullName evidence="2">Uncharacterized protein CCDC197</fullName>
    </submittedName>
</protein>